<comment type="caution">
    <text evidence="2">The sequence shown here is derived from an EMBL/GenBank/DDBJ whole genome shotgun (WGS) entry which is preliminary data.</text>
</comment>
<evidence type="ECO:0000313" key="2">
    <source>
        <dbReference type="EMBL" id="RHW35970.1"/>
    </source>
</evidence>
<proteinExistence type="predicted"/>
<reference evidence="2 3" key="1">
    <citation type="journal article" date="2017" name="Int. J. Syst. Evol. Microbiol.">
        <title>Bacillus notoginsengisoli sp. nov., a novel bacterium isolated from the rhizosphere of Panax notoginseng.</title>
        <authorList>
            <person name="Zhang M.Y."/>
            <person name="Cheng J."/>
            <person name="Cai Y."/>
            <person name="Zhang T.Y."/>
            <person name="Wu Y.Y."/>
            <person name="Manikprabhu D."/>
            <person name="Li W.J."/>
            <person name="Zhang Y.X."/>
        </authorList>
    </citation>
    <scope>NUCLEOTIDE SEQUENCE [LARGE SCALE GENOMIC DNA]</scope>
    <source>
        <strain evidence="2 3">JCM 30743</strain>
    </source>
</reference>
<dbReference type="OrthoDB" id="2809263at2"/>
<protein>
    <submittedName>
        <fullName evidence="2">Uncharacterized protein</fullName>
    </submittedName>
</protein>
<feature type="coiled-coil region" evidence="1">
    <location>
        <begin position="249"/>
        <end position="283"/>
    </location>
</feature>
<dbReference type="Proteomes" id="UP000284416">
    <property type="component" value="Unassembled WGS sequence"/>
</dbReference>
<name>A0A417YQ44_9BACI</name>
<accession>A0A417YQ44</accession>
<organism evidence="2 3">
    <name type="scientific">Neobacillus notoginsengisoli</name>
    <dbReference type="NCBI Taxonomy" id="1578198"/>
    <lineage>
        <taxon>Bacteria</taxon>
        <taxon>Bacillati</taxon>
        <taxon>Bacillota</taxon>
        <taxon>Bacilli</taxon>
        <taxon>Bacillales</taxon>
        <taxon>Bacillaceae</taxon>
        <taxon>Neobacillus</taxon>
    </lineage>
</organism>
<evidence type="ECO:0000256" key="1">
    <source>
        <dbReference type="SAM" id="Coils"/>
    </source>
</evidence>
<sequence>MEAGMKELLLKEFEKDAIYRMAVLNGLEQSLFPDGILSMHQEMTYSTVEAGRIIKRSDSTIRNHFRSDLVDYIQPEKFGKFYRMNYKSIFKLHLIFLLMEKAGKTSVDLLAELGMEAAVTIGGNFKRVPRNESREVNSTEVREHDHLADRVSLLEKSVKIQHIMFNILKYEKDIANIERQLENREAAIEQVKTDVYMRYLEEKQAQMFAVSLKKPVVKSSFFGLIKKAEEIDYNEIYSEIDKKLTEKMNLETKEKIEKIKLEIEDLKNKKNKLLQLLEGEKDNFSNVQLDTNDSQANLIDSVK</sequence>
<gene>
    <name evidence="2" type="ORF">D1B31_17935</name>
</gene>
<dbReference type="AlphaFoldDB" id="A0A417YQ44"/>
<feature type="coiled-coil region" evidence="1">
    <location>
        <begin position="167"/>
        <end position="194"/>
    </location>
</feature>
<dbReference type="EMBL" id="QWEG01000012">
    <property type="protein sequence ID" value="RHW35970.1"/>
    <property type="molecule type" value="Genomic_DNA"/>
</dbReference>
<evidence type="ECO:0000313" key="3">
    <source>
        <dbReference type="Proteomes" id="UP000284416"/>
    </source>
</evidence>
<keyword evidence="3" id="KW-1185">Reference proteome</keyword>
<dbReference type="RefSeq" id="WP_118922978.1">
    <property type="nucleotide sequence ID" value="NZ_QWEG01000012.1"/>
</dbReference>
<keyword evidence="1" id="KW-0175">Coiled coil</keyword>